<sequence>MNYLENILRGTSADSVSIFIAIIIMSAFIVALILGKMNLGRDFVQYAPTLLTTLGIFGTFFGIVLGLLDFNQANIEESIPPLLAGLKTAFITSLIGIFASLVLKVLSTIPVFQAKKSERMANKATPEDILSAMESQVDEVKALKDALIGNEESTLFGQLKILRGDINDNSKNSRKVIQEQADIEYARFQEQASAEAVRFDEFSDKLWLKMQDFTDAISKSATEQIIDALKQVISDFNHNLTEQFGDNFKQLNEAVLLLVRWQEDYKAQLEEMKKQYELGVEAITSTESSITVISEHSKAIPESMSELKEIMIVCRHQISDLESHLNAFSNMRDKAVEAVPEIQNHIETVVKDISKSVDIANEHYTNMLSETDKGIKNVVQDITKSIDTVNEHYMDILSKTDEGIQSVSDILVGSAEIVNKKIDLASTEFMNNTARTNESLQNSSDYLQEQAGIMKQNLENSVRELNSTMRSMIETLVKDTSEMNSTMTTANQNLVLETSNIRDVISKSVDKLQQRLSDVIDDVATQQINQAKRTFDAMEDQVRNQVGLTGEAVDSQLKLIDESMQQEINRVITEMGRALTQVTGKFVEDYVKLTQAMNEIVNERAA</sequence>
<dbReference type="SUPFAM" id="SSF58113">
    <property type="entry name" value="Apolipoprotein A-I"/>
    <property type="match status" value="1"/>
</dbReference>
<evidence type="ECO:0008006" key="6">
    <source>
        <dbReference type="Google" id="ProtNLM"/>
    </source>
</evidence>
<dbReference type="InterPro" id="IPR027267">
    <property type="entry name" value="AH/BAR_dom_sf"/>
</dbReference>
<proteinExistence type="predicted"/>
<dbReference type="EMBL" id="PYMP01000016">
    <property type="protein sequence ID" value="PSU49656.1"/>
    <property type="molecule type" value="Genomic_DNA"/>
</dbReference>
<evidence type="ECO:0000313" key="2">
    <source>
        <dbReference type="EMBL" id="PSU24472.1"/>
    </source>
</evidence>
<organism evidence="3 5">
    <name type="scientific">Photobacterium phosphoreum</name>
    <dbReference type="NCBI Taxonomy" id="659"/>
    <lineage>
        <taxon>Bacteria</taxon>
        <taxon>Pseudomonadati</taxon>
        <taxon>Pseudomonadota</taxon>
        <taxon>Gammaproteobacteria</taxon>
        <taxon>Vibrionales</taxon>
        <taxon>Vibrionaceae</taxon>
        <taxon>Photobacterium</taxon>
    </lineage>
</organism>
<feature type="transmembrane region" description="Helical" evidence="1">
    <location>
        <begin position="46"/>
        <end position="68"/>
    </location>
</feature>
<gene>
    <name evidence="3" type="ORF">C9J18_15680</name>
    <name evidence="2" type="ORF">CTM96_12570</name>
</gene>
<evidence type="ECO:0000313" key="3">
    <source>
        <dbReference type="EMBL" id="PSU49656.1"/>
    </source>
</evidence>
<dbReference type="Proteomes" id="UP000241405">
    <property type="component" value="Unassembled WGS sequence"/>
</dbReference>
<keyword evidence="4" id="KW-1185">Reference proteome</keyword>
<feature type="transmembrane region" description="Helical" evidence="1">
    <location>
        <begin position="16"/>
        <end position="34"/>
    </location>
</feature>
<dbReference type="Proteomes" id="UP000241618">
    <property type="component" value="Unassembled WGS sequence"/>
</dbReference>
<keyword evidence="1" id="KW-0812">Transmembrane</keyword>
<accession>A0A2T3JKY2</accession>
<dbReference type="AlphaFoldDB" id="A0A2T3JKY2"/>
<name>A0A2T3JKY2_PHOPO</name>
<evidence type="ECO:0000256" key="1">
    <source>
        <dbReference type="SAM" id="Phobius"/>
    </source>
</evidence>
<dbReference type="Gene3D" id="1.20.1270.60">
    <property type="entry name" value="Arfaptin homology (AH) domain/BAR domain"/>
    <property type="match status" value="1"/>
</dbReference>
<keyword evidence="1" id="KW-0472">Membrane</keyword>
<dbReference type="EMBL" id="PYMO01000012">
    <property type="protein sequence ID" value="PSU24472.1"/>
    <property type="molecule type" value="Genomic_DNA"/>
</dbReference>
<reference evidence="4 5" key="1">
    <citation type="submission" date="2018-03" db="EMBL/GenBank/DDBJ databases">
        <title>Whole genome sequencing of Histamine producing bacteria.</title>
        <authorList>
            <person name="Butler K."/>
        </authorList>
    </citation>
    <scope>NUCLEOTIDE SEQUENCE [LARGE SCALE GENOMIC DNA]</scope>
    <source>
        <strain evidence="3 5">FS-6.1</strain>
        <strain evidence="2 4">FS-6.2</strain>
    </source>
</reference>
<comment type="caution">
    <text evidence="3">The sequence shown here is derived from an EMBL/GenBank/DDBJ whole genome shotgun (WGS) entry which is preliminary data.</text>
</comment>
<feature type="transmembrane region" description="Helical" evidence="1">
    <location>
        <begin position="88"/>
        <end position="112"/>
    </location>
</feature>
<keyword evidence="1" id="KW-1133">Transmembrane helix</keyword>
<protein>
    <recommendedName>
        <fullName evidence="6">MotA/TolQ/ExbB proton channel domain-containing protein</fullName>
    </recommendedName>
</protein>
<evidence type="ECO:0000313" key="4">
    <source>
        <dbReference type="Proteomes" id="UP000241405"/>
    </source>
</evidence>
<evidence type="ECO:0000313" key="5">
    <source>
        <dbReference type="Proteomes" id="UP000241618"/>
    </source>
</evidence>
<dbReference type="RefSeq" id="WP_107188939.1">
    <property type="nucleotide sequence ID" value="NZ_PYMN01000001.1"/>
</dbReference>